<accession>A0A139HJ79</accession>
<sequence length="585" mass="66623">MDPGPAPLHWRRSSSHQPIHTYSLHFQTPAPQANEHVPQQILHPLRQRIHNDVDRQREASANATIHNDTLAKHCENLLAELEKKTAELLNLRQACQQQKDLAHSNAGAANFWRTRAGELEADMKGMEKAWEEERGNIEGQNQNNIDALNRTHLEERGDLQETADQAHAQIAELLSTTKQQADHITELEKANEDQATDLASSQLECAAAHERANKAEQENTLLRTKHDEEIASSNERHAQVNPEAHQEILELRKVNEGRKFQIQRLEVSRDRFAACLLLQGVRAVKTNLLMWNTAGRLISRNWQLGKTRRQLQLSEQSTENERKGYQQASAEYTAEVKARKQCQNKYEDECTAHRESIWNLHRAQAAQVQLKAQVTKLKHELALHEGLNKVLQERTREFNQKSVECKESAKELQSCKLELSETKKTQEKESKRANEAEENAMTHLNARREAERERDEMKTLKGSVSTFFFDQSRSDGSSGPATKERGPETSTMIRNAAKAGNRVNEPLIDNEGRDTIRKDSHPPGRNAMDHPPDRNDRSEETTSNTSGISSNRKREASGKLPQVPKKRRTNNGGIPKDHDIYTPKY</sequence>
<feature type="compositionally biased region" description="Basic and acidic residues" evidence="2">
    <location>
        <begin position="446"/>
        <end position="459"/>
    </location>
</feature>
<feature type="compositionally biased region" description="Basic and acidic residues" evidence="2">
    <location>
        <begin position="575"/>
        <end position="585"/>
    </location>
</feature>
<feature type="compositionally biased region" description="Basic and acidic residues" evidence="2">
    <location>
        <begin position="421"/>
        <end position="435"/>
    </location>
</feature>
<proteinExistence type="predicted"/>
<reference evidence="3 4" key="1">
    <citation type="submission" date="2015-07" db="EMBL/GenBank/DDBJ databases">
        <title>Comparative genomics of the Sigatoka disease complex on banana suggests a link between parallel evolutionary changes in Pseudocercospora fijiensis and Pseudocercospora eumusae and increased virulence on the banana host.</title>
        <authorList>
            <person name="Chang T.-C."/>
            <person name="Salvucci A."/>
            <person name="Crous P.W."/>
            <person name="Stergiopoulos I."/>
        </authorList>
    </citation>
    <scope>NUCLEOTIDE SEQUENCE [LARGE SCALE GENOMIC DNA]</scope>
    <source>
        <strain evidence="3 4">CBS 116634</strain>
    </source>
</reference>
<evidence type="ECO:0000313" key="4">
    <source>
        <dbReference type="Proteomes" id="UP000073492"/>
    </source>
</evidence>
<feature type="compositionally biased region" description="Polar residues" evidence="2">
    <location>
        <begin position="541"/>
        <end position="550"/>
    </location>
</feature>
<dbReference type="OrthoDB" id="10503525at2759"/>
<evidence type="ECO:0000256" key="2">
    <source>
        <dbReference type="SAM" id="MobiDB-lite"/>
    </source>
</evidence>
<name>A0A139HJ79_9PEZI</name>
<evidence type="ECO:0000256" key="1">
    <source>
        <dbReference type="SAM" id="Coils"/>
    </source>
</evidence>
<gene>
    <name evidence="3" type="ORF">AC579_993</name>
</gene>
<comment type="caution">
    <text evidence="3">The sequence shown here is derived from an EMBL/GenBank/DDBJ whole genome shotgun (WGS) entry which is preliminary data.</text>
</comment>
<feature type="coiled-coil region" evidence="1">
    <location>
        <begin position="198"/>
        <end position="225"/>
    </location>
</feature>
<dbReference type="STRING" id="113226.A0A139HJ79"/>
<feature type="coiled-coil region" evidence="1">
    <location>
        <begin position="67"/>
        <end position="101"/>
    </location>
</feature>
<dbReference type="AlphaFoldDB" id="A0A139HJ79"/>
<keyword evidence="1" id="KW-0175">Coiled coil</keyword>
<dbReference type="EMBL" id="LFZO01000623">
    <property type="protein sequence ID" value="KXT02466.1"/>
    <property type="molecule type" value="Genomic_DNA"/>
</dbReference>
<feature type="region of interest" description="Disordered" evidence="2">
    <location>
        <begin position="421"/>
        <end position="585"/>
    </location>
</feature>
<protein>
    <submittedName>
        <fullName evidence="3">Uncharacterized protein</fullName>
    </submittedName>
</protein>
<feature type="compositionally biased region" description="Basic and acidic residues" evidence="2">
    <location>
        <begin position="510"/>
        <end position="540"/>
    </location>
</feature>
<keyword evidence="4" id="KW-1185">Reference proteome</keyword>
<evidence type="ECO:0000313" key="3">
    <source>
        <dbReference type="EMBL" id="KXT02466.1"/>
    </source>
</evidence>
<organism evidence="3 4">
    <name type="scientific">Pseudocercospora musae</name>
    <dbReference type="NCBI Taxonomy" id="113226"/>
    <lineage>
        <taxon>Eukaryota</taxon>
        <taxon>Fungi</taxon>
        <taxon>Dikarya</taxon>
        <taxon>Ascomycota</taxon>
        <taxon>Pezizomycotina</taxon>
        <taxon>Dothideomycetes</taxon>
        <taxon>Dothideomycetidae</taxon>
        <taxon>Mycosphaerellales</taxon>
        <taxon>Mycosphaerellaceae</taxon>
        <taxon>Pseudocercospora</taxon>
    </lineage>
</organism>
<feature type="compositionally biased region" description="Polar residues" evidence="2">
    <location>
        <begin position="462"/>
        <end position="480"/>
    </location>
</feature>
<dbReference type="Proteomes" id="UP000073492">
    <property type="component" value="Unassembled WGS sequence"/>
</dbReference>